<dbReference type="Proteomes" id="UP000533476">
    <property type="component" value="Unassembled WGS sequence"/>
</dbReference>
<feature type="transmembrane region" description="Helical" evidence="1">
    <location>
        <begin position="68"/>
        <end position="87"/>
    </location>
</feature>
<comment type="caution">
    <text evidence="2">The sequence shown here is derived from an EMBL/GenBank/DDBJ whole genome shotgun (WGS) entry which is preliminary data.</text>
</comment>
<evidence type="ECO:0000313" key="2">
    <source>
        <dbReference type="EMBL" id="NMP23791.1"/>
    </source>
</evidence>
<dbReference type="RefSeq" id="WP_169101372.1">
    <property type="nucleotide sequence ID" value="NZ_JABBVZ010000066.1"/>
</dbReference>
<feature type="transmembrane region" description="Helical" evidence="1">
    <location>
        <begin position="7"/>
        <end position="25"/>
    </location>
</feature>
<evidence type="ECO:0000256" key="1">
    <source>
        <dbReference type="SAM" id="Phobius"/>
    </source>
</evidence>
<gene>
    <name evidence="2" type="ORF">HIJ39_15745</name>
</gene>
<proteinExistence type="predicted"/>
<protein>
    <submittedName>
        <fullName evidence="2">Uncharacterized protein</fullName>
    </submittedName>
</protein>
<dbReference type="EMBL" id="JABBVZ010000066">
    <property type="protein sequence ID" value="NMP23791.1"/>
    <property type="molecule type" value="Genomic_DNA"/>
</dbReference>
<dbReference type="AlphaFoldDB" id="A0A7Y0Q4A5"/>
<keyword evidence="3" id="KW-1185">Reference proteome</keyword>
<keyword evidence="1" id="KW-0472">Membrane</keyword>
<reference evidence="2 3" key="1">
    <citation type="submission" date="2020-04" db="EMBL/GenBank/DDBJ databases">
        <authorList>
            <person name="Zhang R."/>
            <person name="Schippers A."/>
        </authorList>
    </citation>
    <scope>NUCLEOTIDE SEQUENCE [LARGE SCALE GENOMIC DNA]</scope>
    <source>
        <strain evidence="2 3">DSM 109850</strain>
    </source>
</reference>
<keyword evidence="1" id="KW-1133">Transmembrane helix</keyword>
<name>A0A7Y0Q4A5_9FIRM</name>
<keyword evidence="1" id="KW-0812">Transmembrane</keyword>
<evidence type="ECO:0000313" key="3">
    <source>
        <dbReference type="Proteomes" id="UP000533476"/>
    </source>
</evidence>
<organism evidence="2 3">
    <name type="scientific">Sulfobacillus harzensis</name>
    <dbReference type="NCBI Taxonomy" id="2729629"/>
    <lineage>
        <taxon>Bacteria</taxon>
        <taxon>Bacillati</taxon>
        <taxon>Bacillota</taxon>
        <taxon>Clostridia</taxon>
        <taxon>Eubacteriales</taxon>
        <taxon>Clostridiales Family XVII. Incertae Sedis</taxon>
        <taxon>Sulfobacillus</taxon>
    </lineage>
</organism>
<sequence>MLRQKIFWMLLWPGITLCSAFLPWFQVVVPHPGTRLDMVQLSPDAWGWVVVNIGALFLVRWRHTGRWVWSLLGIAALGGGVATGFSFATAARVSQLLSAPVPLIPDWGFAVFLAGALGWACVAGIWMLSRREPSIDGPRA</sequence>
<feature type="transmembrane region" description="Helical" evidence="1">
    <location>
        <begin position="107"/>
        <end position="129"/>
    </location>
</feature>
<accession>A0A7Y0Q4A5</accession>
<feature type="transmembrane region" description="Helical" evidence="1">
    <location>
        <begin position="45"/>
        <end position="61"/>
    </location>
</feature>